<proteinExistence type="predicted"/>
<dbReference type="EnsemblMetazoa" id="CapteT210390">
    <property type="protein sequence ID" value="CapteP210390"/>
    <property type="gene ID" value="CapteG210390"/>
</dbReference>
<evidence type="ECO:0000256" key="2">
    <source>
        <dbReference type="SAM" id="Phobius"/>
    </source>
</evidence>
<protein>
    <submittedName>
        <fullName evidence="3 4">Uncharacterized protein</fullName>
    </submittedName>
</protein>
<keyword evidence="2" id="KW-0472">Membrane</keyword>
<reference evidence="5" key="1">
    <citation type="submission" date="2012-12" db="EMBL/GenBank/DDBJ databases">
        <authorList>
            <person name="Hellsten U."/>
            <person name="Grimwood J."/>
            <person name="Chapman J.A."/>
            <person name="Shapiro H."/>
            <person name="Aerts A."/>
            <person name="Otillar R.P."/>
            <person name="Terry A.Y."/>
            <person name="Boore J.L."/>
            <person name="Simakov O."/>
            <person name="Marletaz F."/>
            <person name="Cho S.-J."/>
            <person name="Edsinger-Gonzales E."/>
            <person name="Havlak P."/>
            <person name="Kuo D.-H."/>
            <person name="Larsson T."/>
            <person name="Lv J."/>
            <person name="Arendt D."/>
            <person name="Savage R."/>
            <person name="Osoegawa K."/>
            <person name="de Jong P."/>
            <person name="Lindberg D.R."/>
            <person name="Seaver E.C."/>
            <person name="Weisblat D.A."/>
            <person name="Putnam N.H."/>
            <person name="Grigoriev I.V."/>
            <person name="Rokhsar D.S."/>
        </authorList>
    </citation>
    <scope>NUCLEOTIDE SEQUENCE</scope>
    <source>
        <strain evidence="5">I ESC-2004</strain>
    </source>
</reference>
<feature type="transmembrane region" description="Helical" evidence="2">
    <location>
        <begin position="73"/>
        <end position="96"/>
    </location>
</feature>
<sequence>MGHSDFLQDATVSSRIMNRSLIEDFLQNSAVSLTKTPQVESHETGGSRQTSLLFADQGSQNALEAQFVVKNTVLLSIACLGAFILLAINVVGIFVCKGYFKKKAIPMPTCLSAAYPQSLSHLRRNRYSNLLQRFSLESQPESLLLSTAHHDHFLSAGAVSAMTPLTLEQRRRSTSCYDAPSSARTLKVNSLPLSNVPEVIIVDESSTCLENRRKSPDSRAPKKKAWRERLGQRRKSKDGADPLSRPALGHCSLTRGSTPSPEVSVGSSCQLQPGVSTLSASSSSSSVNAFK</sequence>
<evidence type="ECO:0000256" key="1">
    <source>
        <dbReference type="SAM" id="MobiDB-lite"/>
    </source>
</evidence>
<evidence type="ECO:0000313" key="3">
    <source>
        <dbReference type="EMBL" id="ELU18911.1"/>
    </source>
</evidence>
<feature type="compositionally biased region" description="Basic residues" evidence="1">
    <location>
        <begin position="221"/>
        <end position="236"/>
    </location>
</feature>
<gene>
    <name evidence="3" type="ORF">CAPTEDRAFT_210390</name>
</gene>
<dbReference type="EMBL" id="AMQN01000056">
    <property type="status" value="NOT_ANNOTATED_CDS"/>
    <property type="molecule type" value="Genomic_DNA"/>
</dbReference>
<dbReference type="OrthoDB" id="10655597at2759"/>
<feature type="compositionally biased region" description="Basic and acidic residues" evidence="1">
    <location>
        <begin position="210"/>
        <end position="220"/>
    </location>
</feature>
<evidence type="ECO:0000313" key="5">
    <source>
        <dbReference type="Proteomes" id="UP000014760"/>
    </source>
</evidence>
<organism evidence="3">
    <name type="scientific">Capitella teleta</name>
    <name type="common">Polychaete worm</name>
    <dbReference type="NCBI Taxonomy" id="283909"/>
    <lineage>
        <taxon>Eukaryota</taxon>
        <taxon>Metazoa</taxon>
        <taxon>Spiralia</taxon>
        <taxon>Lophotrochozoa</taxon>
        <taxon>Annelida</taxon>
        <taxon>Polychaeta</taxon>
        <taxon>Sedentaria</taxon>
        <taxon>Scolecida</taxon>
        <taxon>Capitellidae</taxon>
        <taxon>Capitella</taxon>
    </lineage>
</organism>
<keyword evidence="2" id="KW-0812">Transmembrane</keyword>
<keyword evidence="5" id="KW-1185">Reference proteome</keyword>
<keyword evidence="2" id="KW-1133">Transmembrane helix</keyword>
<accession>N1PB84</accession>
<evidence type="ECO:0000313" key="4">
    <source>
        <dbReference type="EnsemblMetazoa" id="CapteP210390"/>
    </source>
</evidence>
<feature type="region of interest" description="Disordered" evidence="1">
    <location>
        <begin position="210"/>
        <end position="291"/>
    </location>
</feature>
<reference evidence="4" key="3">
    <citation type="submission" date="2015-06" db="UniProtKB">
        <authorList>
            <consortium name="EnsemblMetazoa"/>
        </authorList>
    </citation>
    <scope>IDENTIFICATION</scope>
</reference>
<dbReference type="Proteomes" id="UP000014760">
    <property type="component" value="Unassembled WGS sequence"/>
</dbReference>
<feature type="compositionally biased region" description="Polar residues" evidence="1">
    <location>
        <begin position="254"/>
        <end position="275"/>
    </location>
</feature>
<dbReference type="AlphaFoldDB" id="N1PB84"/>
<dbReference type="EMBL" id="KB291798">
    <property type="protein sequence ID" value="ELU18911.1"/>
    <property type="molecule type" value="Genomic_DNA"/>
</dbReference>
<name>N1PB84_CAPTE</name>
<reference evidence="3 5" key="2">
    <citation type="journal article" date="2013" name="Nature">
        <title>Insights into bilaterian evolution from three spiralian genomes.</title>
        <authorList>
            <person name="Simakov O."/>
            <person name="Marletaz F."/>
            <person name="Cho S.J."/>
            <person name="Edsinger-Gonzales E."/>
            <person name="Havlak P."/>
            <person name="Hellsten U."/>
            <person name="Kuo D.H."/>
            <person name="Larsson T."/>
            <person name="Lv J."/>
            <person name="Arendt D."/>
            <person name="Savage R."/>
            <person name="Osoegawa K."/>
            <person name="de Jong P."/>
            <person name="Grimwood J."/>
            <person name="Chapman J.A."/>
            <person name="Shapiro H."/>
            <person name="Aerts A."/>
            <person name="Otillar R.P."/>
            <person name="Terry A.Y."/>
            <person name="Boore J.L."/>
            <person name="Grigoriev I.V."/>
            <person name="Lindberg D.R."/>
            <person name="Seaver E.C."/>
            <person name="Weisblat D.A."/>
            <person name="Putnam N.H."/>
            <person name="Rokhsar D.S."/>
        </authorList>
    </citation>
    <scope>NUCLEOTIDE SEQUENCE</scope>
    <source>
        <strain evidence="3 5">I ESC-2004</strain>
    </source>
</reference>
<dbReference type="HOGENOM" id="CLU_957245_0_0_1"/>
<feature type="compositionally biased region" description="Low complexity" evidence="1">
    <location>
        <begin position="276"/>
        <end position="291"/>
    </location>
</feature>